<comment type="caution">
    <text evidence="2">The sequence shown here is derived from an EMBL/GenBank/DDBJ whole genome shotgun (WGS) entry which is preliminary data.</text>
</comment>
<evidence type="ECO:0000313" key="3">
    <source>
        <dbReference type="Proteomes" id="UP000824260"/>
    </source>
</evidence>
<feature type="non-terminal residue" evidence="2">
    <location>
        <position position="1281"/>
    </location>
</feature>
<reference evidence="2" key="2">
    <citation type="journal article" date="2021" name="PeerJ">
        <title>Extensive microbial diversity within the chicken gut microbiome revealed by metagenomics and culture.</title>
        <authorList>
            <person name="Gilroy R."/>
            <person name="Ravi A."/>
            <person name="Getino M."/>
            <person name="Pursley I."/>
            <person name="Horton D.L."/>
            <person name="Alikhan N.F."/>
            <person name="Baker D."/>
            <person name="Gharbi K."/>
            <person name="Hall N."/>
            <person name="Watson M."/>
            <person name="Adriaenssens E.M."/>
            <person name="Foster-Nyarko E."/>
            <person name="Jarju S."/>
            <person name="Secka A."/>
            <person name="Antonio M."/>
            <person name="Oren A."/>
            <person name="Chaudhuri R.R."/>
            <person name="La Ragione R."/>
            <person name="Hildebrand F."/>
            <person name="Pallen M.J."/>
        </authorList>
    </citation>
    <scope>NUCLEOTIDE SEQUENCE</scope>
    <source>
        <strain evidence="2">ChiSjej6B24-2974</strain>
    </source>
</reference>
<dbReference type="Proteomes" id="UP000824260">
    <property type="component" value="Unassembled WGS sequence"/>
</dbReference>
<sequence>MENTMTMSKSYEQKLLERRSELFEQAPGEEAVEKREESVKHFRLGPGRYQAVVYAEPVHYKEEGSSAWKEIDNNLDDGTNEAGQPILRNRANKLRVELSKSADSGKLARIEEGGHVLEWSLDGMPAAVAPVVRQGAAIKQARLVERAQATPLFVGRTRASLEAADLSVLETEAEKRGDLTEKMDSDATYANVLPGLSVRYTLHGQSLKEDLILANAAALSYAALRLPDTYNYAVQENNSVSVRDKETGEEYFVFDPPLVYDAQGNETVATVALTPVSDGVRMSYALDEAFLAQAVFPVTIDPVTHSTSANKNTEFSCIAEGENRHYDQTNEDIKVGTLNGKKCVGMLRYLKLAPLESSDTIIQAQLCMYPKSSSTSKYIGVYPINKDWDKMTVNWANFDPYDEENIGQDAIECQKGSSSSPIVFDVTNLYRRWCMLDEDGNSQNFGVAFHTPLNIPAPNLSLLYSSVASSSRQPVMYLYYVSHAGLENWWQYESRSAGRAGTVYADLFNGNMVLEHTDTTMTGNRMPVSVSHYYNSCTSNANDHACGKGWKTSAHQKITKESLNGTDYFVWEDGDGTEHYFAETGSQPYKDQEGMDLELNLYESDGYIIIRDKGDNRMRFNILEPGLAWLVAARDALNNEVNYTYVSGYEKQGRISKITDPAGRETVFNYSGDLLANIRIPDTEANTYRYVYFTYDSSERLTGIRYSELGGTTPHTVYTYDGTTGILIRAKNYDGIRVDIGYEAKSRYNNTIFDEGANDQMRRVTSLETVHVNASNAVTRSGAKQLFDYQHMCTVVTAVENTTSDAGKKLYYQFNDSGNVVAMRDELGFGHFTKYEAGVENKPSEVSKLRKAVVNQLRKIDFSSQWTASEGTSTRDTSVTCMGMPSIKMVATNTPTEYRQEVTLKANTKYTFSAYVKVQNAIEEGAAYVALTKKSNASDTVYSDLVFGTTPAALDNGMPTDGWERVTVQLDHNASVDEAYYAEFHFGSGTGTAWFSCPQLETGTVANSVNLLSNADFHVTTTSGEQTLPADWSKSSNDLDTEPTGVKLASTDPDFPEALEGNYVQVEGRPDMTQYVGFAQELDISGKKNDVLVCGGWASAHSVPNADTVERGFGIAIQLQNAGGEWSSYAMRPFNGEWVGWQYASHALVVPGDFVKLRFIILYTSNCNYAKFTNLYLHREQFGVSYGYSGTDRRNVVSTTNLAGMQEHMEYDGEDNLTRYVQPGRENVEANKYVEWYGDSASDQAKHLLLRERTPEKVVNYHDYDSYGNRTSTRRVDYRVT</sequence>
<protein>
    <submittedName>
        <fullName evidence="2">DNRLRE domain-containing protein</fullName>
    </submittedName>
</protein>
<evidence type="ECO:0000313" key="2">
    <source>
        <dbReference type="EMBL" id="HIQ84145.1"/>
    </source>
</evidence>
<dbReference type="Pfam" id="PF20148">
    <property type="entry name" value="DUF6531"/>
    <property type="match status" value="1"/>
</dbReference>
<name>A0A9D0ZPD9_9FIRM</name>
<accession>A0A9D0ZPD9</accession>
<feature type="domain" description="DUF6531" evidence="1">
    <location>
        <begin position="506"/>
        <end position="581"/>
    </location>
</feature>
<dbReference type="Gene3D" id="2.60.120.260">
    <property type="entry name" value="Galactose-binding domain-like"/>
    <property type="match status" value="1"/>
</dbReference>
<dbReference type="InterPro" id="IPR045351">
    <property type="entry name" value="DUF6531"/>
</dbReference>
<reference evidence="2" key="1">
    <citation type="submission" date="2020-10" db="EMBL/GenBank/DDBJ databases">
        <authorList>
            <person name="Gilroy R."/>
        </authorList>
    </citation>
    <scope>NUCLEOTIDE SEQUENCE</scope>
    <source>
        <strain evidence="2">ChiSjej6B24-2974</strain>
    </source>
</reference>
<organism evidence="2 3">
    <name type="scientific">Candidatus Pullichristensenella stercorigallinarum</name>
    <dbReference type="NCBI Taxonomy" id="2840909"/>
    <lineage>
        <taxon>Bacteria</taxon>
        <taxon>Bacillati</taxon>
        <taxon>Bacillota</taxon>
        <taxon>Clostridia</taxon>
        <taxon>Candidatus Pullichristensenella</taxon>
    </lineage>
</organism>
<evidence type="ECO:0000259" key="1">
    <source>
        <dbReference type="Pfam" id="PF20148"/>
    </source>
</evidence>
<gene>
    <name evidence="2" type="ORF">IAA52_13730</name>
</gene>
<dbReference type="NCBIfam" id="NF033679">
    <property type="entry name" value="DNRLRE_dom"/>
    <property type="match status" value="1"/>
</dbReference>
<proteinExistence type="predicted"/>
<dbReference type="EMBL" id="DVFZ01000128">
    <property type="protein sequence ID" value="HIQ84145.1"/>
    <property type="molecule type" value="Genomic_DNA"/>
</dbReference>